<evidence type="ECO:0000256" key="8">
    <source>
        <dbReference type="PIRSR" id="PIRSR000149-4"/>
    </source>
</evidence>
<dbReference type="SUPFAM" id="SSF51735">
    <property type="entry name" value="NAD(P)-binding Rossmann-fold domains"/>
    <property type="match status" value="1"/>
</dbReference>
<accession>A0A918LDJ8</accession>
<dbReference type="EMBL" id="BMSL01000004">
    <property type="protein sequence ID" value="GGS32340.1"/>
    <property type="molecule type" value="Genomic_DNA"/>
</dbReference>
<evidence type="ECO:0000313" key="12">
    <source>
        <dbReference type="EMBL" id="GGS32340.1"/>
    </source>
</evidence>
<gene>
    <name evidence="12" type="primary">gapA</name>
    <name evidence="12" type="ORF">GCM10010238_21870</name>
</gene>
<feature type="binding site" evidence="7">
    <location>
        <position position="316"/>
    </location>
    <ligand>
        <name>NAD(+)</name>
        <dbReference type="ChEBI" id="CHEBI:57540"/>
    </ligand>
</feature>
<comment type="similarity">
    <text evidence="2 9">Belongs to the glyceraldehyde-3-phosphate dehydrogenase family.</text>
</comment>
<dbReference type="CDD" id="cd18126">
    <property type="entry name" value="GAPDH_I_C"/>
    <property type="match status" value="1"/>
</dbReference>
<dbReference type="PROSITE" id="PS00071">
    <property type="entry name" value="GAPDH"/>
    <property type="match status" value="1"/>
</dbReference>
<dbReference type="InterPro" id="IPR006424">
    <property type="entry name" value="Glyceraldehyde-3-P_DH_1"/>
</dbReference>
<feature type="site" description="Activates thiol group during catalysis" evidence="8">
    <location>
        <position position="180"/>
    </location>
</feature>
<dbReference type="Proteomes" id="UP000653493">
    <property type="component" value="Unassembled WGS sequence"/>
</dbReference>
<evidence type="ECO:0000256" key="6">
    <source>
        <dbReference type="PIRSR" id="PIRSR000149-1"/>
    </source>
</evidence>
<dbReference type="GO" id="GO:0005737">
    <property type="term" value="C:cytoplasm"/>
    <property type="evidence" value="ECO:0007669"/>
    <property type="project" value="UniProtKB-SubCell"/>
</dbReference>
<dbReference type="AlphaFoldDB" id="A0A918LDJ8"/>
<dbReference type="SUPFAM" id="SSF55347">
    <property type="entry name" value="Glyceraldehyde-3-phosphate dehydrogenase-like, C-terminal domain"/>
    <property type="match status" value="1"/>
</dbReference>
<evidence type="ECO:0000256" key="7">
    <source>
        <dbReference type="PIRSR" id="PIRSR000149-3"/>
    </source>
</evidence>
<evidence type="ECO:0000256" key="5">
    <source>
        <dbReference type="ARBA" id="ARBA00023002"/>
    </source>
</evidence>
<evidence type="ECO:0000313" key="13">
    <source>
        <dbReference type="Proteomes" id="UP000653493"/>
    </source>
</evidence>
<feature type="binding site" evidence="7">
    <location>
        <position position="121"/>
    </location>
    <ligand>
        <name>NAD(+)</name>
        <dbReference type="ChEBI" id="CHEBI:57540"/>
    </ligand>
</feature>
<evidence type="ECO:0000256" key="2">
    <source>
        <dbReference type="ARBA" id="ARBA00007406"/>
    </source>
</evidence>
<evidence type="ECO:0000256" key="4">
    <source>
        <dbReference type="ARBA" id="ARBA00022741"/>
    </source>
</evidence>
<keyword evidence="13" id="KW-1185">Reference proteome</keyword>
<keyword evidence="5 10" id="KW-0560">Oxidoreductase</keyword>
<dbReference type="InterPro" id="IPR020828">
    <property type="entry name" value="GlycerAld_3-P_DH_NAD(P)-bd"/>
</dbReference>
<reference evidence="12" key="1">
    <citation type="journal article" date="2014" name="Int. J. Syst. Evol. Microbiol.">
        <title>Complete genome sequence of Corynebacterium casei LMG S-19264T (=DSM 44701T), isolated from a smear-ripened cheese.</title>
        <authorList>
            <consortium name="US DOE Joint Genome Institute (JGI-PGF)"/>
            <person name="Walter F."/>
            <person name="Albersmeier A."/>
            <person name="Kalinowski J."/>
            <person name="Ruckert C."/>
        </authorList>
    </citation>
    <scope>NUCLEOTIDE SEQUENCE</scope>
    <source>
        <strain evidence="12">JCM 4234</strain>
    </source>
</reference>
<evidence type="ECO:0000256" key="10">
    <source>
        <dbReference type="RuleBase" id="RU361160"/>
    </source>
</evidence>
<sequence length="336" mass="35678">MTLTVGINGFGRIGRSYFRALLHSGADIRVAAVNDLASAESLANLLKYDSVYGPLPQQVTVEGSSLKVGDTVVEVLGERDPAQLPWGRLGVDVVIESTGVFNDAAKARAHIDAGAKKVVVSAAAKNADLTLVMGVNDHLYDAERHTIVSNASCTTNCLAPMAQVLDDALGIETGTMTTIHAYTQDQNLQDGPHPDPRRARAANLSTIPTTTNAASAIGLVLPSLQGKLDGYSVRVPVPVGSLTDLTVRVGRDTTVDEVNSLFRKAADGDLARVLRYTADPVVSSDIVRDPASCIFDSLLTQVMDGRHVHVFGWYDNEWGFSNRLVDTTLLVGGATA</sequence>
<keyword evidence="3" id="KW-0963">Cytoplasm</keyword>
<evidence type="ECO:0000256" key="9">
    <source>
        <dbReference type="RuleBase" id="RU000397"/>
    </source>
</evidence>
<dbReference type="Gene3D" id="3.30.360.10">
    <property type="entry name" value="Dihydrodipicolinate Reductase, domain 2"/>
    <property type="match status" value="1"/>
</dbReference>
<feature type="binding site" evidence="7">
    <location>
        <position position="79"/>
    </location>
    <ligand>
        <name>NAD(+)</name>
        <dbReference type="ChEBI" id="CHEBI:57540"/>
    </ligand>
</feature>
<feature type="domain" description="Glyceraldehyde 3-phosphate dehydrogenase NAD(P) binding" evidence="11">
    <location>
        <begin position="3"/>
        <end position="153"/>
    </location>
</feature>
<feature type="binding site" evidence="7">
    <location>
        <begin position="12"/>
        <end position="13"/>
    </location>
    <ligand>
        <name>NAD(+)</name>
        <dbReference type="ChEBI" id="CHEBI:57540"/>
    </ligand>
</feature>
<comment type="caution">
    <text evidence="12">The sequence shown here is derived from an EMBL/GenBank/DDBJ whole genome shotgun (WGS) entry which is preliminary data.</text>
</comment>
<dbReference type="PANTHER" id="PTHR43148">
    <property type="entry name" value="GLYCERALDEHYDE-3-PHOSPHATE DEHYDROGENASE 2"/>
    <property type="match status" value="1"/>
</dbReference>
<dbReference type="SMART" id="SM00846">
    <property type="entry name" value="Gp_dh_N"/>
    <property type="match status" value="1"/>
</dbReference>
<dbReference type="PIRSF" id="PIRSF000149">
    <property type="entry name" value="GAP_DH"/>
    <property type="match status" value="1"/>
</dbReference>
<comment type="subcellular location">
    <subcellularLocation>
        <location evidence="1">Cytoplasm</location>
    </subcellularLocation>
</comment>
<evidence type="ECO:0000256" key="3">
    <source>
        <dbReference type="ARBA" id="ARBA00022490"/>
    </source>
</evidence>
<dbReference type="PRINTS" id="PR00078">
    <property type="entry name" value="G3PDHDRGNASE"/>
</dbReference>
<dbReference type="Pfam" id="PF02800">
    <property type="entry name" value="Gp_dh_C"/>
    <property type="match status" value="1"/>
</dbReference>
<dbReference type="InterPro" id="IPR036291">
    <property type="entry name" value="NAD(P)-bd_dom_sf"/>
</dbReference>
<dbReference type="GO" id="GO:0050661">
    <property type="term" value="F:NADP binding"/>
    <property type="evidence" value="ECO:0007669"/>
    <property type="project" value="InterPro"/>
</dbReference>
<dbReference type="FunFam" id="3.30.360.10:FF:000002">
    <property type="entry name" value="Glyceraldehyde-3-phosphate dehydrogenase"/>
    <property type="match status" value="1"/>
</dbReference>
<dbReference type="EC" id="1.2.1.-" evidence="10"/>
<dbReference type="Gene3D" id="3.40.50.720">
    <property type="entry name" value="NAD(P)-binding Rossmann-like Domain"/>
    <property type="match status" value="1"/>
</dbReference>
<evidence type="ECO:0000256" key="1">
    <source>
        <dbReference type="ARBA" id="ARBA00004496"/>
    </source>
</evidence>
<dbReference type="InterPro" id="IPR020830">
    <property type="entry name" value="GlycerAld_3-P_DH_AS"/>
</dbReference>
<dbReference type="FunFam" id="3.40.50.720:FF:000001">
    <property type="entry name" value="Glyceraldehyde-3-phosphate dehydrogenase"/>
    <property type="match status" value="1"/>
</dbReference>
<reference evidence="12" key="2">
    <citation type="submission" date="2020-09" db="EMBL/GenBank/DDBJ databases">
        <authorList>
            <person name="Sun Q."/>
            <person name="Ohkuma M."/>
        </authorList>
    </citation>
    <scope>NUCLEOTIDE SEQUENCE</scope>
    <source>
        <strain evidence="12">JCM 4234</strain>
    </source>
</reference>
<dbReference type="InterPro" id="IPR020831">
    <property type="entry name" value="GlycerAld/Erythrose_P_DH"/>
</dbReference>
<proteinExistence type="inferred from homology"/>
<keyword evidence="7" id="KW-0520">NAD</keyword>
<dbReference type="GO" id="GO:0006006">
    <property type="term" value="P:glucose metabolic process"/>
    <property type="evidence" value="ECO:0007669"/>
    <property type="project" value="InterPro"/>
</dbReference>
<organism evidence="12 13">
    <name type="scientific">Streptomyces griseoviridis</name>
    <dbReference type="NCBI Taxonomy" id="45398"/>
    <lineage>
        <taxon>Bacteria</taxon>
        <taxon>Bacillati</taxon>
        <taxon>Actinomycetota</taxon>
        <taxon>Actinomycetes</taxon>
        <taxon>Kitasatosporales</taxon>
        <taxon>Streptomycetaceae</taxon>
        <taxon>Streptomyces</taxon>
    </lineage>
</organism>
<dbReference type="GO" id="GO:0051287">
    <property type="term" value="F:NAD binding"/>
    <property type="evidence" value="ECO:0007669"/>
    <property type="project" value="InterPro"/>
</dbReference>
<evidence type="ECO:0000259" key="11">
    <source>
        <dbReference type="SMART" id="SM00846"/>
    </source>
</evidence>
<dbReference type="NCBIfam" id="TIGR01534">
    <property type="entry name" value="GAPDH-I"/>
    <property type="match status" value="1"/>
</dbReference>
<feature type="active site" description="Nucleophile" evidence="6">
    <location>
        <position position="153"/>
    </location>
</feature>
<keyword evidence="4 7" id="KW-0547">Nucleotide-binding</keyword>
<dbReference type="CDD" id="cd05214">
    <property type="entry name" value="GAPDH_I_N"/>
    <property type="match status" value="1"/>
</dbReference>
<feature type="binding site" evidence="7">
    <location>
        <position position="35"/>
    </location>
    <ligand>
        <name>NAD(+)</name>
        <dbReference type="ChEBI" id="CHEBI:57540"/>
    </ligand>
</feature>
<dbReference type="GO" id="GO:0004365">
    <property type="term" value="F:glyceraldehyde-3-phosphate dehydrogenase (NAD+) (phosphorylating) activity"/>
    <property type="evidence" value="ECO:0007669"/>
    <property type="project" value="UniProtKB-ARBA"/>
</dbReference>
<name>A0A918LDJ8_STRGD</name>
<dbReference type="InterPro" id="IPR020829">
    <property type="entry name" value="GlycerAld_3-P_DH_cat"/>
</dbReference>
<protein>
    <recommendedName>
        <fullName evidence="10">Glyceraldehyde-3-phosphate dehydrogenase</fullName>
        <ecNumber evidence="10">1.2.1.-</ecNumber>
    </recommendedName>
</protein>
<dbReference type="Pfam" id="PF00044">
    <property type="entry name" value="Gp_dh_N"/>
    <property type="match status" value="1"/>
</dbReference>